<evidence type="ECO:0000313" key="1">
    <source>
        <dbReference type="EMBL" id="PTQ28102.1"/>
    </source>
</evidence>
<protein>
    <submittedName>
        <fullName evidence="1">Uncharacterized protein</fullName>
    </submittedName>
</protein>
<accession>A0A2R6W2N2</accession>
<gene>
    <name evidence="1" type="ORF">MARPO_0173s0005</name>
</gene>
<dbReference type="EMBL" id="KZ772843">
    <property type="protein sequence ID" value="PTQ28102.1"/>
    <property type="molecule type" value="Genomic_DNA"/>
</dbReference>
<sequence>MSSRPRCNHAPPKTLRHALKYSALVHTPTNRTSTESSQRINPPPWSSLWPCKPSRLKGPSTLFYVTFRSEVWFCPVVSWLKGTNKKLRNDSSSTLLECFGILHSCLQRHEMWQQTMTIRSNAVHFGRCSETNS</sequence>
<dbReference type="Gramene" id="Mp6g06600.1">
    <property type="protein sequence ID" value="Mp6g06600.1.cds1"/>
    <property type="gene ID" value="Mp6g06600"/>
</dbReference>
<keyword evidence="2" id="KW-1185">Reference proteome</keyword>
<organism evidence="1 2">
    <name type="scientific">Marchantia polymorpha</name>
    <name type="common">Common liverwort</name>
    <name type="synonym">Marchantia aquatica</name>
    <dbReference type="NCBI Taxonomy" id="3197"/>
    <lineage>
        <taxon>Eukaryota</taxon>
        <taxon>Viridiplantae</taxon>
        <taxon>Streptophyta</taxon>
        <taxon>Embryophyta</taxon>
        <taxon>Marchantiophyta</taxon>
        <taxon>Marchantiopsida</taxon>
        <taxon>Marchantiidae</taxon>
        <taxon>Marchantiales</taxon>
        <taxon>Marchantiaceae</taxon>
        <taxon>Marchantia</taxon>
    </lineage>
</organism>
<dbReference type="AlphaFoldDB" id="A0A2R6W2N2"/>
<dbReference type="Proteomes" id="UP000244005">
    <property type="component" value="Unassembled WGS sequence"/>
</dbReference>
<proteinExistence type="predicted"/>
<reference evidence="2" key="1">
    <citation type="journal article" date="2017" name="Cell">
        <title>Insights into land plant evolution garnered from the Marchantia polymorpha genome.</title>
        <authorList>
            <person name="Bowman J.L."/>
            <person name="Kohchi T."/>
            <person name="Yamato K.T."/>
            <person name="Jenkins J."/>
            <person name="Shu S."/>
            <person name="Ishizaki K."/>
            <person name="Yamaoka S."/>
            <person name="Nishihama R."/>
            <person name="Nakamura Y."/>
            <person name="Berger F."/>
            <person name="Adam C."/>
            <person name="Aki S.S."/>
            <person name="Althoff F."/>
            <person name="Araki T."/>
            <person name="Arteaga-Vazquez M.A."/>
            <person name="Balasubrmanian S."/>
            <person name="Barry K."/>
            <person name="Bauer D."/>
            <person name="Boehm C.R."/>
            <person name="Briginshaw L."/>
            <person name="Caballero-Perez J."/>
            <person name="Catarino B."/>
            <person name="Chen F."/>
            <person name="Chiyoda S."/>
            <person name="Chovatia M."/>
            <person name="Davies K.M."/>
            <person name="Delmans M."/>
            <person name="Demura T."/>
            <person name="Dierschke T."/>
            <person name="Dolan L."/>
            <person name="Dorantes-Acosta A.E."/>
            <person name="Eklund D.M."/>
            <person name="Florent S.N."/>
            <person name="Flores-Sandoval E."/>
            <person name="Fujiyama A."/>
            <person name="Fukuzawa H."/>
            <person name="Galik B."/>
            <person name="Grimanelli D."/>
            <person name="Grimwood J."/>
            <person name="Grossniklaus U."/>
            <person name="Hamada T."/>
            <person name="Haseloff J."/>
            <person name="Hetherington A.J."/>
            <person name="Higo A."/>
            <person name="Hirakawa Y."/>
            <person name="Hundley H.N."/>
            <person name="Ikeda Y."/>
            <person name="Inoue K."/>
            <person name="Inoue S.I."/>
            <person name="Ishida S."/>
            <person name="Jia Q."/>
            <person name="Kakita M."/>
            <person name="Kanazawa T."/>
            <person name="Kawai Y."/>
            <person name="Kawashima T."/>
            <person name="Kennedy M."/>
            <person name="Kinose K."/>
            <person name="Kinoshita T."/>
            <person name="Kohara Y."/>
            <person name="Koide E."/>
            <person name="Komatsu K."/>
            <person name="Kopischke S."/>
            <person name="Kubo M."/>
            <person name="Kyozuka J."/>
            <person name="Lagercrantz U."/>
            <person name="Lin S.S."/>
            <person name="Lindquist E."/>
            <person name="Lipzen A.M."/>
            <person name="Lu C.W."/>
            <person name="De Luna E."/>
            <person name="Martienssen R.A."/>
            <person name="Minamino N."/>
            <person name="Mizutani M."/>
            <person name="Mizutani M."/>
            <person name="Mochizuki N."/>
            <person name="Monte I."/>
            <person name="Mosher R."/>
            <person name="Nagasaki H."/>
            <person name="Nakagami H."/>
            <person name="Naramoto S."/>
            <person name="Nishitani K."/>
            <person name="Ohtani M."/>
            <person name="Okamoto T."/>
            <person name="Okumura M."/>
            <person name="Phillips J."/>
            <person name="Pollak B."/>
            <person name="Reinders A."/>
            <person name="Rovekamp M."/>
            <person name="Sano R."/>
            <person name="Sawa S."/>
            <person name="Schmid M.W."/>
            <person name="Shirakawa M."/>
            <person name="Solano R."/>
            <person name="Spunde A."/>
            <person name="Suetsugu N."/>
            <person name="Sugano S."/>
            <person name="Sugiyama A."/>
            <person name="Sun R."/>
            <person name="Suzuki Y."/>
            <person name="Takenaka M."/>
            <person name="Takezawa D."/>
            <person name="Tomogane H."/>
            <person name="Tsuzuki M."/>
            <person name="Ueda T."/>
            <person name="Umeda M."/>
            <person name="Ward J.M."/>
            <person name="Watanabe Y."/>
            <person name="Yazaki K."/>
            <person name="Yokoyama R."/>
            <person name="Yoshitake Y."/>
            <person name="Yotsui I."/>
            <person name="Zachgo S."/>
            <person name="Schmutz J."/>
        </authorList>
    </citation>
    <scope>NUCLEOTIDE SEQUENCE [LARGE SCALE GENOMIC DNA]</scope>
    <source>
        <strain evidence="2">Tak-1</strain>
    </source>
</reference>
<name>A0A2R6W2N2_MARPO</name>
<evidence type="ECO:0000313" key="2">
    <source>
        <dbReference type="Proteomes" id="UP000244005"/>
    </source>
</evidence>